<evidence type="ECO:0000313" key="2">
    <source>
        <dbReference type="EMBL" id="CDN32803.1"/>
    </source>
</evidence>
<proteinExistence type="predicted"/>
<dbReference type="Proteomes" id="UP000027616">
    <property type="component" value="Chromosome I"/>
</dbReference>
<organism evidence="2 3">
    <name type="scientific">Mucinivorans hirudinis</name>
    <dbReference type="NCBI Taxonomy" id="1433126"/>
    <lineage>
        <taxon>Bacteria</taxon>
        <taxon>Pseudomonadati</taxon>
        <taxon>Bacteroidota</taxon>
        <taxon>Bacteroidia</taxon>
        <taxon>Bacteroidales</taxon>
        <taxon>Rikenellaceae</taxon>
        <taxon>Mucinivorans</taxon>
    </lineage>
</organism>
<evidence type="ECO:0000256" key="1">
    <source>
        <dbReference type="SAM" id="MobiDB-lite"/>
    </source>
</evidence>
<feature type="region of interest" description="Disordered" evidence="1">
    <location>
        <begin position="1"/>
        <end position="22"/>
    </location>
</feature>
<reference evidence="2 3" key="1">
    <citation type="journal article" date="2015" name="Genome Announc.">
        <title>Complete Genome Sequence of the Novel Leech Symbiont Mucinivorans hirudinis M3T.</title>
        <authorList>
            <person name="Nelson M.C."/>
            <person name="Bomar L."/>
            <person name="Graf J."/>
        </authorList>
    </citation>
    <scope>NUCLEOTIDE SEQUENCE [LARGE SCALE GENOMIC DNA]</scope>
    <source>
        <strain evidence="3">M3</strain>
    </source>
</reference>
<evidence type="ECO:0000313" key="3">
    <source>
        <dbReference type="Proteomes" id="UP000027616"/>
    </source>
</evidence>
<dbReference type="HOGENOM" id="CLU_3346061_0_0_10"/>
<gene>
    <name evidence="2" type="ORF">BN938_2734</name>
</gene>
<dbReference type="STRING" id="1433126.BN938_2734"/>
<sequence length="37" mass="4200">MSIYTNRENLSNSTQKERSAKSFCTHPPLVSFHLFGA</sequence>
<feature type="compositionally biased region" description="Polar residues" evidence="1">
    <location>
        <begin position="1"/>
        <end position="14"/>
    </location>
</feature>
<protein>
    <submittedName>
        <fullName evidence="2">Uncharacterized protein</fullName>
    </submittedName>
</protein>
<keyword evidence="3" id="KW-1185">Reference proteome</keyword>
<name>A0A060RE52_9BACT</name>
<dbReference type="AlphaFoldDB" id="A0A060RE52"/>
<dbReference type="KEGG" id="rbc:BN938_2734"/>
<dbReference type="EMBL" id="HG934468">
    <property type="protein sequence ID" value="CDN32803.1"/>
    <property type="molecule type" value="Genomic_DNA"/>
</dbReference>
<accession>A0A060RE52</accession>